<dbReference type="InterPro" id="IPR016681">
    <property type="entry name" value="SuccinylGlu_desuccinylase"/>
</dbReference>
<dbReference type="PANTHER" id="PTHR15162">
    <property type="entry name" value="ASPARTOACYLASE"/>
    <property type="match status" value="1"/>
</dbReference>
<dbReference type="OrthoDB" id="5290473at2"/>
<feature type="domain" description="Succinylglutamate desuccinylase/Aspartoacylase catalytic" evidence="8">
    <location>
        <begin position="42"/>
        <end position="235"/>
    </location>
</feature>
<keyword evidence="2 5" id="KW-0479">Metal-binding</keyword>
<dbReference type="NCBIfam" id="NF003706">
    <property type="entry name" value="PRK05324.1"/>
    <property type="match status" value="1"/>
</dbReference>
<dbReference type="AlphaFoldDB" id="A0A2N5E0I4"/>
<dbReference type="Proteomes" id="UP000234503">
    <property type="component" value="Unassembled WGS sequence"/>
</dbReference>
<comment type="function">
    <text evidence="5">Transforms N(2)-succinylglutamate into succinate and glutamate.</text>
</comment>
<comment type="similarity">
    <text evidence="5">Belongs to the AspA/AstE family. Succinylglutamate desuccinylase subfamily.</text>
</comment>
<evidence type="ECO:0000256" key="2">
    <source>
        <dbReference type="ARBA" id="ARBA00022723"/>
    </source>
</evidence>
<evidence type="ECO:0000256" key="3">
    <source>
        <dbReference type="ARBA" id="ARBA00022801"/>
    </source>
</evidence>
<gene>
    <name evidence="5 9" type="primary">astE</name>
    <name evidence="9" type="ORF">CYR32_13295</name>
</gene>
<dbReference type="PANTHER" id="PTHR15162:SF7">
    <property type="entry name" value="SUCCINYLGLUTAMATE DESUCCINYLASE"/>
    <property type="match status" value="1"/>
</dbReference>
<keyword evidence="3 5" id="KW-0378">Hydrolase</keyword>
<protein>
    <recommendedName>
        <fullName evidence="5 6">Succinylglutamate desuccinylase</fullName>
        <ecNumber evidence="5 6">3.5.1.96</ecNumber>
    </recommendedName>
</protein>
<comment type="caution">
    <text evidence="9">The sequence shown here is derived from an EMBL/GenBank/DDBJ whole genome shotgun (WGS) entry which is preliminary data.</text>
</comment>
<comment type="pathway">
    <text evidence="5">Amino-acid degradation; L-arginine degradation via AST pathway; L-glutamate and succinate from L-arginine: step 5/5.</text>
</comment>
<dbReference type="GO" id="GO:0019545">
    <property type="term" value="P:L-arginine catabolic process to succinate"/>
    <property type="evidence" value="ECO:0007669"/>
    <property type="project" value="UniProtKB-UniRule"/>
</dbReference>
<dbReference type="GO" id="GO:0019544">
    <property type="term" value="P:L-arginine catabolic process to L-glutamate"/>
    <property type="evidence" value="ECO:0007669"/>
    <property type="project" value="UniProtKB-UniRule"/>
</dbReference>
<evidence type="ECO:0000256" key="1">
    <source>
        <dbReference type="ARBA" id="ARBA00022503"/>
    </source>
</evidence>
<keyword evidence="10" id="KW-1185">Reference proteome</keyword>
<organism evidence="9 10">
    <name type="scientific">Chimaeribacter coloradensis</name>
    <dbReference type="NCBI Taxonomy" id="2060068"/>
    <lineage>
        <taxon>Bacteria</taxon>
        <taxon>Pseudomonadati</taxon>
        <taxon>Pseudomonadota</taxon>
        <taxon>Gammaproteobacteria</taxon>
        <taxon>Enterobacterales</taxon>
        <taxon>Yersiniaceae</taxon>
        <taxon>Chimaeribacter</taxon>
    </lineage>
</organism>
<dbReference type="InterPro" id="IPR055438">
    <property type="entry name" value="AstE_AspA_cat"/>
</dbReference>
<dbReference type="CDD" id="cd03855">
    <property type="entry name" value="M14_ASTE"/>
    <property type="match status" value="1"/>
</dbReference>
<dbReference type="NCBIfam" id="TIGR03242">
    <property type="entry name" value="arg_catab_astE"/>
    <property type="match status" value="1"/>
</dbReference>
<dbReference type="EC" id="3.5.1.96" evidence="5 6"/>
<dbReference type="Gene3D" id="3.40.630.10">
    <property type="entry name" value="Zn peptidases"/>
    <property type="match status" value="1"/>
</dbReference>
<keyword evidence="4 5" id="KW-0862">Zinc</keyword>
<feature type="binding site" evidence="5">
    <location>
        <position position="51"/>
    </location>
    <ligand>
        <name>Zn(2+)</name>
        <dbReference type="ChEBI" id="CHEBI:29105"/>
    </ligand>
</feature>
<name>A0A2N5E0I4_9GAMM</name>
<dbReference type="HAMAP" id="MF_00767">
    <property type="entry name" value="Arg_catab_AstE"/>
    <property type="match status" value="1"/>
</dbReference>
<evidence type="ECO:0000256" key="4">
    <source>
        <dbReference type="ARBA" id="ARBA00022833"/>
    </source>
</evidence>
<keyword evidence="1 5" id="KW-0056">Arginine metabolism</keyword>
<proteinExistence type="inferred from homology"/>
<dbReference type="InterPro" id="IPR050178">
    <property type="entry name" value="AspA/AstE_fam"/>
</dbReference>
<evidence type="ECO:0000313" key="9">
    <source>
        <dbReference type="EMBL" id="PLR33736.1"/>
    </source>
</evidence>
<comment type="cofactor">
    <cofactor evidence="5">
        <name>Zn(2+)</name>
        <dbReference type="ChEBI" id="CHEBI:29105"/>
    </cofactor>
    <text evidence="5">Binds 1 zinc ion per subunit.</text>
</comment>
<evidence type="ECO:0000256" key="6">
    <source>
        <dbReference type="NCBIfam" id="TIGR03242"/>
    </source>
</evidence>
<dbReference type="GO" id="GO:0016788">
    <property type="term" value="F:hydrolase activity, acting on ester bonds"/>
    <property type="evidence" value="ECO:0007669"/>
    <property type="project" value="UniProtKB-UniRule"/>
</dbReference>
<evidence type="ECO:0000259" key="8">
    <source>
        <dbReference type="Pfam" id="PF24827"/>
    </source>
</evidence>
<dbReference type="EMBL" id="PJZH01000013">
    <property type="protein sequence ID" value="PLR33736.1"/>
    <property type="molecule type" value="Genomic_DNA"/>
</dbReference>
<sequence length="330" mass="36123">MQPLTEQLLHCALPDLPLPAVLRPRWLAEGVLQLTPQHAPPRAVVVSAGIHGNETAPIELLLQLLAEIGSGALRPETALLLVFGNLPAMRANRRYLHHDMNRLFGGRHRNAPRSHEATRAAELERVTAAFFAQADAPETERWHLDMHTAIRGSRYPQFALVPYHAHPYHPPFFDMLAAAELDAVVQHSAAGGTFSHFVSEAFQAQSCTLELGKARPFGRNDLPQFAATGAMLRALIIGAPLPARQKPPVQHFTVAESIIKTSEHFTLNLPDEAENFTCLPPGYEIAHQPDRCWRVGDTARHILFPNAGVAPGLRAGLLLAPGAPRLSLSE</sequence>
<dbReference type="GO" id="GO:0008270">
    <property type="term" value="F:zinc ion binding"/>
    <property type="evidence" value="ECO:0007669"/>
    <property type="project" value="UniProtKB-UniRule"/>
</dbReference>
<dbReference type="InterPro" id="IPR007036">
    <property type="entry name" value="Aste_AspA_hybrid_dom"/>
</dbReference>
<accession>A0A2N5E0I4</accession>
<reference evidence="9 10" key="1">
    <citation type="submission" date="2017-12" db="EMBL/GenBank/DDBJ databases">
        <title>Characterization of six clinical isolates of Enterochimera gen. nov., a novel genus of the Yersiniaciae family and the three species Enterochimera arupensis sp. nov., Enterochimera coloradensis sp. nov, and Enterochimera californica sp. nov.</title>
        <authorList>
            <person name="Rossi A."/>
            <person name="Fisher M."/>
        </authorList>
    </citation>
    <scope>NUCLEOTIDE SEQUENCE [LARGE SCALE GENOMIC DNA]</scope>
    <source>
        <strain evidence="10">2016-Iso4</strain>
    </source>
</reference>
<dbReference type="RefSeq" id="WP_101825140.1">
    <property type="nucleotide sequence ID" value="NZ_PJZH01000013.1"/>
</dbReference>
<feature type="domain" description="AstE/AspA barrel-sandwich hybrid" evidence="7">
    <location>
        <begin position="248"/>
        <end position="321"/>
    </location>
</feature>
<evidence type="ECO:0000313" key="10">
    <source>
        <dbReference type="Proteomes" id="UP000234503"/>
    </source>
</evidence>
<feature type="binding site" evidence="5">
    <location>
        <position position="54"/>
    </location>
    <ligand>
        <name>Zn(2+)</name>
        <dbReference type="ChEBI" id="CHEBI:29105"/>
    </ligand>
</feature>
<evidence type="ECO:0000259" key="7">
    <source>
        <dbReference type="Pfam" id="PF04952"/>
    </source>
</evidence>
<feature type="active site" evidence="5">
    <location>
        <position position="210"/>
    </location>
</feature>
<feature type="binding site" evidence="5">
    <location>
        <position position="147"/>
    </location>
    <ligand>
        <name>Zn(2+)</name>
        <dbReference type="ChEBI" id="CHEBI:29105"/>
    </ligand>
</feature>
<dbReference type="SUPFAM" id="SSF53187">
    <property type="entry name" value="Zn-dependent exopeptidases"/>
    <property type="match status" value="1"/>
</dbReference>
<dbReference type="GO" id="GO:0009017">
    <property type="term" value="F:succinylglutamate desuccinylase activity"/>
    <property type="evidence" value="ECO:0007669"/>
    <property type="project" value="UniProtKB-UniRule"/>
</dbReference>
<dbReference type="UniPathway" id="UPA00185">
    <property type="reaction ID" value="UER00283"/>
</dbReference>
<dbReference type="Pfam" id="PF04952">
    <property type="entry name" value="AstE_AspA_hybrid"/>
    <property type="match status" value="1"/>
</dbReference>
<dbReference type="Pfam" id="PF24827">
    <property type="entry name" value="AstE_AspA_cat"/>
    <property type="match status" value="1"/>
</dbReference>
<evidence type="ECO:0000256" key="5">
    <source>
        <dbReference type="HAMAP-Rule" id="MF_00767"/>
    </source>
</evidence>
<comment type="catalytic activity">
    <reaction evidence="5">
        <text>N-succinyl-L-glutamate + H2O = L-glutamate + succinate</text>
        <dbReference type="Rhea" id="RHEA:15169"/>
        <dbReference type="ChEBI" id="CHEBI:15377"/>
        <dbReference type="ChEBI" id="CHEBI:29985"/>
        <dbReference type="ChEBI" id="CHEBI:30031"/>
        <dbReference type="ChEBI" id="CHEBI:58763"/>
        <dbReference type="EC" id="3.5.1.96"/>
    </reaction>
</comment>